<evidence type="ECO:0000313" key="3">
    <source>
        <dbReference type="EMBL" id="TIB37412.1"/>
    </source>
</evidence>
<organism evidence="3 4">
    <name type="scientific">Wallemia ichthyophaga</name>
    <dbReference type="NCBI Taxonomy" id="245174"/>
    <lineage>
        <taxon>Eukaryota</taxon>
        <taxon>Fungi</taxon>
        <taxon>Dikarya</taxon>
        <taxon>Basidiomycota</taxon>
        <taxon>Wallemiomycotina</taxon>
        <taxon>Wallemiomycetes</taxon>
        <taxon>Wallemiales</taxon>
        <taxon>Wallemiaceae</taxon>
        <taxon>Wallemia</taxon>
    </lineage>
</organism>
<dbReference type="Gene3D" id="3.10.28.10">
    <property type="entry name" value="Homing endonucleases"/>
    <property type="match status" value="3"/>
</dbReference>
<dbReference type="FunFam" id="3.10.28.10:FF:000007">
    <property type="entry name" value="Intron-encoded DNA endonuclease aI3"/>
    <property type="match status" value="1"/>
</dbReference>
<evidence type="ECO:0000259" key="2">
    <source>
        <dbReference type="Pfam" id="PF00961"/>
    </source>
</evidence>
<comment type="function">
    <text evidence="1">Mitochondrial DNA endonuclease involved in intron homing.</text>
</comment>
<protein>
    <recommendedName>
        <fullName evidence="2">Homing endonuclease LAGLIDADG domain-containing protein</fullName>
    </recommendedName>
</protein>
<dbReference type="EMBL" id="SPOI01000100">
    <property type="protein sequence ID" value="TIB37412.1"/>
    <property type="molecule type" value="Genomic_DNA"/>
</dbReference>
<gene>
    <name evidence="3" type="ORF">E3P86_02167</name>
</gene>
<dbReference type="Proteomes" id="UP000310689">
    <property type="component" value="Unassembled WGS sequence"/>
</dbReference>
<dbReference type="PANTHER" id="PTHR36181">
    <property type="entry name" value="INTRON-ENCODED ENDONUCLEASE AI3-RELATED"/>
    <property type="match status" value="1"/>
</dbReference>
<evidence type="ECO:0000256" key="1">
    <source>
        <dbReference type="ARBA" id="ARBA00002670"/>
    </source>
</evidence>
<dbReference type="GO" id="GO:0004519">
    <property type="term" value="F:endonuclease activity"/>
    <property type="evidence" value="ECO:0007669"/>
    <property type="project" value="InterPro"/>
</dbReference>
<dbReference type="GO" id="GO:0005739">
    <property type="term" value="C:mitochondrion"/>
    <property type="evidence" value="ECO:0007669"/>
    <property type="project" value="UniProtKB-ARBA"/>
</dbReference>
<proteinExistence type="predicted"/>
<sequence length="245" mass="27630">MAKRNASTNSPTPNDPNVPKLKSLASYIAGLFEGDGHIWIPSTTHAPSGKFYSPRFMITFALKDLPLAQYLSKGGVQIRIKDSENACVLTINSIPMLILVVKLLNGLLRTPKIEQFNALIYWLKANGYADLDTMPVDTSSLLKNGWLAGFIDADGGFKIRITQRILDAWGKVARKGRVACSFVLEQLKYLDTYPLLSSKYLDYQNWRQAHILMREGQHLTPEGLDQISKLKSEMNNYRTQYTYLP</sequence>
<accession>A0A4T0J7G0</accession>
<dbReference type="PANTHER" id="PTHR36181:SF3">
    <property type="entry name" value="INTRON-ENCODED DNA ENDONUCLEASE AI5 BETA"/>
    <property type="match status" value="1"/>
</dbReference>
<feature type="domain" description="Homing endonuclease LAGLIDADG" evidence="2">
    <location>
        <begin position="28"/>
        <end position="120"/>
    </location>
</feature>
<dbReference type="InterPro" id="IPR051289">
    <property type="entry name" value="LAGLIDADG_Endonuclease"/>
</dbReference>
<name>A0A4T0J7G0_WALIC</name>
<dbReference type="InterPro" id="IPR027434">
    <property type="entry name" value="Homing_endonucl"/>
</dbReference>
<dbReference type="InterPro" id="IPR004860">
    <property type="entry name" value="LAGLIDADG_dom"/>
</dbReference>
<dbReference type="SUPFAM" id="SSF55608">
    <property type="entry name" value="Homing endonucleases"/>
    <property type="match status" value="2"/>
</dbReference>
<dbReference type="Pfam" id="PF00961">
    <property type="entry name" value="LAGLIDADG_1"/>
    <property type="match status" value="1"/>
</dbReference>
<reference evidence="3 4" key="1">
    <citation type="submission" date="2019-03" db="EMBL/GenBank/DDBJ databases">
        <title>Sequencing 23 genomes of Wallemia ichthyophaga.</title>
        <authorList>
            <person name="Gostincar C."/>
        </authorList>
    </citation>
    <scope>NUCLEOTIDE SEQUENCE [LARGE SCALE GENOMIC DNA]</scope>
    <source>
        <strain evidence="3 4">EXF-6200</strain>
    </source>
</reference>
<dbReference type="AlphaFoldDB" id="A0A4T0J7G0"/>
<evidence type="ECO:0000313" key="4">
    <source>
        <dbReference type="Proteomes" id="UP000310689"/>
    </source>
</evidence>
<comment type="caution">
    <text evidence="3">The sequence shown here is derived from an EMBL/GenBank/DDBJ whole genome shotgun (WGS) entry which is preliminary data.</text>
</comment>